<keyword evidence="4" id="KW-1185">Reference proteome</keyword>
<feature type="compositionally biased region" description="Low complexity" evidence="1">
    <location>
        <begin position="173"/>
        <end position="185"/>
    </location>
</feature>
<gene>
    <name evidence="3" type="ORF">K7C98_10310</name>
</gene>
<keyword evidence="2" id="KW-0812">Transmembrane</keyword>
<feature type="transmembrane region" description="Helical" evidence="2">
    <location>
        <begin position="201"/>
        <end position="221"/>
    </location>
</feature>
<keyword evidence="2" id="KW-0472">Membrane</keyword>
<sequence length="223" mass="23568">MLIDRHRTAALIQLSEVATAPAEVRTAKKEALEALIVALFQAATPEARATFLARVALVPAEARPWAYVRPSQDGLAIGPQVPPALALLLGQHDDDPDSSEDGNRLPYRTATEGASWLPLYSAFDRWDTATISQYIGPVGWMLPPESLKITRDAQAVEFVPDPQPSPVITRSEAAPPAAEKAATPGPVGPSPGPVNSGASTMIVLGLVAGVTLGGPTLYYAFKR</sequence>
<keyword evidence="2" id="KW-1133">Transmembrane helix</keyword>
<proteinExistence type="predicted"/>
<evidence type="ECO:0000256" key="2">
    <source>
        <dbReference type="SAM" id="Phobius"/>
    </source>
</evidence>
<organism evidence="3 4">
    <name type="scientific">Nannocystis pusilla</name>
    <dbReference type="NCBI Taxonomy" id="889268"/>
    <lineage>
        <taxon>Bacteria</taxon>
        <taxon>Pseudomonadati</taxon>
        <taxon>Myxococcota</taxon>
        <taxon>Polyangia</taxon>
        <taxon>Nannocystales</taxon>
        <taxon>Nannocystaceae</taxon>
        <taxon>Nannocystis</taxon>
    </lineage>
</organism>
<protein>
    <submittedName>
        <fullName evidence="3">Uncharacterized protein</fullName>
    </submittedName>
</protein>
<dbReference type="EMBL" id="JAIRAU010000008">
    <property type="protein sequence ID" value="MBZ5709655.1"/>
    <property type="molecule type" value="Genomic_DNA"/>
</dbReference>
<accession>A0ABS7TN73</accession>
<reference evidence="3" key="1">
    <citation type="submission" date="2021-08" db="EMBL/GenBank/DDBJ databases">
        <authorList>
            <person name="Stevens D.C."/>
        </authorList>
    </citation>
    <scope>NUCLEOTIDE SEQUENCE</scope>
    <source>
        <strain evidence="3">DSM 53165</strain>
    </source>
</reference>
<feature type="region of interest" description="Disordered" evidence="1">
    <location>
        <begin position="160"/>
        <end position="193"/>
    </location>
</feature>
<comment type="caution">
    <text evidence="3">The sequence shown here is derived from an EMBL/GenBank/DDBJ whole genome shotgun (WGS) entry which is preliminary data.</text>
</comment>
<evidence type="ECO:0000256" key="1">
    <source>
        <dbReference type="SAM" id="MobiDB-lite"/>
    </source>
</evidence>
<dbReference type="RefSeq" id="WP_224191427.1">
    <property type="nucleotide sequence ID" value="NZ_JAIRAU010000008.1"/>
</dbReference>
<evidence type="ECO:0000313" key="3">
    <source>
        <dbReference type="EMBL" id="MBZ5709655.1"/>
    </source>
</evidence>
<evidence type="ECO:0000313" key="4">
    <source>
        <dbReference type="Proteomes" id="UP001139031"/>
    </source>
</evidence>
<name>A0ABS7TN73_9BACT</name>
<dbReference type="Proteomes" id="UP001139031">
    <property type="component" value="Unassembled WGS sequence"/>
</dbReference>